<accession>A0AAF3F4A4</accession>
<evidence type="ECO:0000313" key="2">
    <source>
        <dbReference type="WBParaSite" id="MBELARI_LOCUS20620"/>
    </source>
</evidence>
<dbReference type="Proteomes" id="UP000887575">
    <property type="component" value="Unassembled WGS sequence"/>
</dbReference>
<name>A0AAF3F4A4_9BILA</name>
<keyword evidence="1" id="KW-1185">Reference proteome</keyword>
<organism evidence="1 2">
    <name type="scientific">Mesorhabditis belari</name>
    <dbReference type="NCBI Taxonomy" id="2138241"/>
    <lineage>
        <taxon>Eukaryota</taxon>
        <taxon>Metazoa</taxon>
        <taxon>Ecdysozoa</taxon>
        <taxon>Nematoda</taxon>
        <taxon>Chromadorea</taxon>
        <taxon>Rhabditida</taxon>
        <taxon>Rhabditina</taxon>
        <taxon>Rhabditomorpha</taxon>
        <taxon>Rhabditoidea</taxon>
        <taxon>Rhabditidae</taxon>
        <taxon>Mesorhabditinae</taxon>
        <taxon>Mesorhabditis</taxon>
    </lineage>
</organism>
<sequence length="130" mass="14679">MTSLLKSCDDDIIDDGFVMWKGAKMMGKIAYISTSVRWKGGVHEFDDRLWWNPHDDLLHIIRPITTLFGIDVDDVDTMSVISDLTASHSFERFGLEQHECNAILHSANFSILPSTSAHSEDLVVKQVSTR</sequence>
<evidence type="ECO:0000313" key="1">
    <source>
        <dbReference type="Proteomes" id="UP000887575"/>
    </source>
</evidence>
<proteinExistence type="predicted"/>
<dbReference type="AlphaFoldDB" id="A0AAF3F4A4"/>
<protein>
    <submittedName>
        <fullName evidence="2">Uncharacterized protein</fullName>
    </submittedName>
</protein>
<dbReference type="WBParaSite" id="MBELARI_LOCUS20620">
    <property type="protein sequence ID" value="MBELARI_LOCUS20620"/>
    <property type="gene ID" value="MBELARI_LOCUS20620"/>
</dbReference>
<reference evidence="2" key="1">
    <citation type="submission" date="2024-02" db="UniProtKB">
        <authorList>
            <consortium name="WormBaseParasite"/>
        </authorList>
    </citation>
    <scope>IDENTIFICATION</scope>
</reference>